<evidence type="ECO:0000313" key="2">
    <source>
        <dbReference type="Proteomes" id="UP000821845"/>
    </source>
</evidence>
<organism evidence="1 2">
    <name type="scientific">Hyalomma asiaticum</name>
    <name type="common">Tick</name>
    <dbReference type="NCBI Taxonomy" id="266040"/>
    <lineage>
        <taxon>Eukaryota</taxon>
        <taxon>Metazoa</taxon>
        <taxon>Ecdysozoa</taxon>
        <taxon>Arthropoda</taxon>
        <taxon>Chelicerata</taxon>
        <taxon>Arachnida</taxon>
        <taxon>Acari</taxon>
        <taxon>Parasitiformes</taxon>
        <taxon>Ixodida</taxon>
        <taxon>Ixodoidea</taxon>
        <taxon>Ixodidae</taxon>
        <taxon>Hyalomminae</taxon>
        <taxon>Hyalomma</taxon>
    </lineage>
</organism>
<dbReference type="Proteomes" id="UP000821845">
    <property type="component" value="Chromosome 3"/>
</dbReference>
<dbReference type="EMBL" id="CM023483">
    <property type="protein sequence ID" value="KAH6935007.1"/>
    <property type="molecule type" value="Genomic_DNA"/>
</dbReference>
<comment type="caution">
    <text evidence="1">The sequence shown here is derived from an EMBL/GenBank/DDBJ whole genome shotgun (WGS) entry which is preliminary data.</text>
</comment>
<proteinExistence type="predicted"/>
<evidence type="ECO:0000313" key="1">
    <source>
        <dbReference type="EMBL" id="KAH6935007.1"/>
    </source>
</evidence>
<gene>
    <name evidence="1" type="ORF">HPB50_002956</name>
</gene>
<sequence length="331" mass="34518">MFRNITASIGNVVGRVVHPVVSLLQSAPGWFNRTTPGDHGPHHHHQHNFTVLNHTAYHPQSHHLRPHPHHQQHNSTAPKVNVVQKKLPSPGDVNPHRTCPFSRDASGPAASTEAPATAMPTPAVTTTVPHAVTTTGNPTTTGVPVLHSRLCGQAPAVPALRAYPFATANELATSIDGSTSEKSTSQVPQDIINATDTILPTTPTGGSVSLLEDRAEVTASTSAAATLLAASHTPLMPMPTGNATAGSTYLPAADTTSSQSFVPSTTSVVHTTAPSPTTVPLLKGTQTALPATRHLPTTPPSVESTSVVPQETPDAAPFAKAAFTWSPRRFA</sequence>
<reference evidence="1" key="1">
    <citation type="submission" date="2020-05" db="EMBL/GenBank/DDBJ databases">
        <title>Large-scale comparative analyses of tick genomes elucidate their genetic diversity and vector capacities.</title>
        <authorList>
            <person name="Jia N."/>
            <person name="Wang J."/>
            <person name="Shi W."/>
            <person name="Du L."/>
            <person name="Sun Y."/>
            <person name="Zhan W."/>
            <person name="Jiang J."/>
            <person name="Wang Q."/>
            <person name="Zhang B."/>
            <person name="Ji P."/>
            <person name="Sakyi L.B."/>
            <person name="Cui X."/>
            <person name="Yuan T."/>
            <person name="Jiang B."/>
            <person name="Yang W."/>
            <person name="Lam T.T.-Y."/>
            <person name="Chang Q."/>
            <person name="Ding S."/>
            <person name="Wang X."/>
            <person name="Zhu J."/>
            <person name="Ruan X."/>
            <person name="Zhao L."/>
            <person name="Wei J."/>
            <person name="Que T."/>
            <person name="Du C."/>
            <person name="Cheng J."/>
            <person name="Dai P."/>
            <person name="Han X."/>
            <person name="Huang E."/>
            <person name="Gao Y."/>
            <person name="Liu J."/>
            <person name="Shao H."/>
            <person name="Ye R."/>
            <person name="Li L."/>
            <person name="Wei W."/>
            <person name="Wang X."/>
            <person name="Wang C."/>
            <person name="Yang T."/>
            <person name="Huo Q."/>
            <person name="Li W."/>
            <person name="Guo W."/>
            <person name="Chen H."/>
            <person name="Zhou L."/>
            <person name="Ni X."/>
            <person name="Tian J."/>
            <person name="Zhou Y."/>
            <person name="Sheng Y."/>
            <person name="Liu T."/>
            <person name="Pan Y."/>
            <person name="Xia L."/>
            <person name="Li J."/>
            <person name="Zhao F."/>
            <person name="Cao W."/>
        </authorList>
    </citation>
    <scope>NUCLEOTIDE SEQUENCE</scope>
    <source>
        <strain evidence="1">Hyas-2018</strain>
    </source>
</reference>
<protein>
    <submittedName>
        <fullName evidence="1">Uncharacterized protein</fullName>
    </submittedName>
</protein>
<accession>A0ACB7SLR5</accession>
<name>A0ACB7SLR5_HYAAI</name>
<keyword evidence="2" id="KW-1185">Reference proteome</keyword>